<evidence type="ECO:0000313" key="2">
    <source>
        <dbReference type="Proteomes" id="UP000765509"/>
    </source>
</evidence>
<comment type="caution">
    <text evidence="1">The sequence shown here is derived from an EMBL/GenBank/DDBJ whole genome shotgun (WGS) entry which is preliminary data.</text>
</comment>
<sequence>MKESWARNMASQSKSSISRIGAVPDLENSKTLLDSGATHYIARDLSLFSNKCHTNIKLSVTSSEQFNVDIIESIKLKTKFSSLIVSDVLYCTDIPGIVLLIGKRLAQDLKVQFLEGIFILTDGKKKLLVIRETFDSS</sequence>
<accession>A0A9Q3EI44</accession>
<keyword evidence="2" id="KW-1185">Reference proteome</keyword>
<protein>
    <submittedName>
        <fullName evidence="1">Uncharacterized protein</fullName>
    </submittedName>
</protein>
<name>A0A9Q3EI44_9BASI</name>
<dbReference type="EMBL" id="AVOT02026244">
    <property type="protein sequence ID" value="MBW0517892.1"/>
    <property type="molecule type" value="Genomic_DNA"/>
</dbReference>
<dbReference type="AlphaFoldDB" id="A0A9Q3EI44"/>
<dbReference type="Proteomes" id="UP000765509">
    <property type="component" value="Unassembled WGS sequence"/>
</dbReference>
<proteinExistence type="predicted"/>
<dbReference type="OrthoDB" id="3025757at2759"/>
<evidence type="ECO:0000313" key="1">
    <source>
        <dbReference type="EMBL" id="MBW0517892.1"/>
    </source>
</evidence>
<organism evidence="1 2">
    <name type="scientific">Austropuccinia psidii MF-1</name>
    <dbReference type="NCBI Taxonomy" id="1389203"/>
    <lineage>
        <taxon>Eukaryota</taxon>
        <taxon>Fungi</taxon>
        <taxon>Dikarya</taxon>
        <taxon>Basidiomycota</taxon>
        <taxon>Pucciniomycotina</taxon>
        <taxon>Pucciniomycetes</taxon>
        <taxon>Pucciniales</taxon>
        <taxon>Sphaerophragmiaceae</taxon>
        <taxon>Austropuccinia</taxon>
    </lineage>
</organism>
<reference evidence="1" key="1">
    <citation type="submission" date="2021-03" db="EMBL/GenBank/DDBJ databases">
        <title>Draft genome sequence of rust myrtle Austropuccinia psidii MF-1, a brazilian biotype.</title>
        <authorList>
            <person name="Quecine M.C."/>
            <person name="Pachon D.M.R."/>
            <person name="Bonatelli M.L."/>
            <person name="Correr F.H."/>
            <person name="Franceschini L.M."/>
            <person name="Leite T.F."/>
            <person name="Margarido G.R.A."/>
            <person name="Almeida C.A."/>
            <person name="Ferrarezi J.A."/>
            <person name="Labate C.A."/>
        </authorList>
    </citation>
    <scope>NUCLEOTIDE SEQUENCE</scope>
    <source>
        <strain evidence="1">MF-1</strain>
    </source>
</reference>
<gene>
    <name evidence="1" type="ORF">O181_057607</name>
</gene>